<keyword evidence="4" id="KW-1185">Reference proteome</keyword>
<evidence type="ECO:0000256" key="1">
    <source>
        <dbReference type="SAM" id="MobiDB-lite"/>
    </source>
</evidence>
<dbReference type="Pfam" id="PF14529">
    <property type="entry name" value="Exo_endo_phos_2"/>
    <property type="match status" value="1"/>
</dbReference>
<organism evidence="3 4">
    <name type="scientific">Dryococelus australis</name>
    <dbReference type="NCBI Taxonomy" id="614101"/>
    <lineage>
        <taxon>Eukaryota</taxon>
        <taxon>Metazoa</taxon>
        <taxon>Ecdysozoa</taxon>
        <taxon>Arthropoda</taxon>
        <taxon>Hexapoda</taxon>
        <taxon>Insecta</taxon>
        <taxon>Pterygota</taxon>
        <taxon>Neoptera</taxon>
        <taxon>Polyneoptera</taxon>
        <taxon>Phasmatodea</taxon>
        <taxon>Verophasmatodea</taxon>
        <taxon>Anareolatae</taxon>
        <taxon>Phasmatidae</taxon>
        <taxon>Eurycanthinae</taxon>
        <taxon>Dryococelus</taxon>
    </lineage>
</organism>
<accession>A0ABQ9I7U4</accession>
<dbReference type="InterPro" id="IPR036691">
    <property type="entry name" value="Endo/exonu/phosph_ase_sf"/>
</dbReference>
<dbReference type="EMBL" id="JARBHB010000002">
    <property type="protein sequence ID" value="KAJ8892722.1"/>
    <property type="molecule type" value="Genomic_DNA"/>
</dbReference>
<evidence type="ECO:0000259" key="2">
    <source>
        <dbReference type="Pfam" id="PF14529"/>
    </source>
</evidence>
<proteinExistence type="predicted"/>
<gene>
    <name evidence="3" type="ORF">PR048_005303</name>
</gene>
<name>A0ABQ9I7U4_9NEOP</name>
<evidence type="ECO:0000313" key="4">
    <source>
        <dbReference type="Proteomes" id="UP001159363"/>
    </source>
</evidence>
<dbReference type="SUPFAM" id="SSF56219">
    <property type="entry name" value="DNase I-like"/>
    <property type="match status" value="1"/>
</dbReference>
<dbReference type="Gene3D" id="3.60.10.10">
    <property type="entry name" value="Endonuclease/exonuclease/phosphatase"/>
    <property type="match status" value="1"/>
</dbReference>
<sequence length="223" mass="25209">MDNQETQNENKTETKTTLKLLLWNANGIRPKEYEFAKTDRVDKGGGSAILIEDINHQSIGAPSDCASVIIPNNSEDICITAMYCHPGCNTIQEKLDFSMQQAPNFVIRGDFNSKHPAGGNKATNKNGKLMNSRRPEEPTFYPGNYRQTPDILDMILTYTNYVAGMVVEQKLGSDHLPKSVSLAIPTKKETFRRTNREVDWEKFKENMAELYPTILTDNMEDID</sequence>
<reference evidence="3 4" key="1">
    <citation type="submission" date="2023-02" db="EMBL/GenBank/DDBJ databases">
        <title>LHISI_Scaffold_Assembly.</title>
        <authorList>
            <person name="Stuart O.P."/>
            <person name="Cleave R."/>
            <person name="Magrath M.J.L."/>
            <person name="Mikheyev A.S."/>
        </authorList>
    </citation>
    <scope>NUCLEOTIDE SEQUENCE [LARGE SCALE GENOMIC DNA]</scope>
    <source>
        <strain evidence="3">Daus_M_001</strain>
        <tissue evidence="3">Leg muscle</tissue>
    </source>
</reference>
<protein>
    <recommendedName>
        <fullName evidence="2">Endonuclease/exonuclease/phosphatase domain-containing protein</fullName>
    </recommendedName>
</protein>
<dbReference type="Proteomes" id="UP001159363">
    <property type="component" value="Chromosome 2"/>
</dbReference>
<feature type="domain" description="Endonuclease/exonuclease/phosphatase" evidence="2">
    <location>
        <begin position="77"/>
        <end position="177"/>
    </location>
</feature>
<evidence type="ECO:0000313" key="3">
    <source>
        <dbReference type="EMBL" id="KAJ8892722.1"/>
    </source>
</evidence>
<feature type="region of interest" description="Disordered" evidence="1">
    <location>
        <begin position="112"/>
        <end position="137"/>
    </location>
</feature>
<comment type="caution">
    <text evidence="3">The sequence shown here is derived from an EMBL/GenBank/DDBJ whole genome shotgun (WGS) entry which is preliminary data.</text>
</comment>
<dbReference type="InterPro" id="IPR005135">
    <property type="entry name" value="Endo/exonuclease/phosphatase"/>
</dbReference>